<dbReference type="Gene3D" id="3.90.180.10">
    <property type="entry name" value="Medium-chain alcohol dehydrogenases, catalytic domain"/>
    <property type="match status" value="1"/>
</dbReference>
<dbReference type="KEGG" id="spzr:G5C33_07100"/>
<dbReference type="InterPro" id="IPR020843">
    <property type="entry name" value="ER"/>
</dbReference>
<gene>
    <name evidence="4" type="ORF">G5C33_07100</name>
</gene>
<evidence type="ECO:0000256" key="1">
    <source>
        <dbReference type="ARBA" id="ARBA00022857"/>
    </source>
</evidence>
<dbReference type="PANTHER" id="PTHR48106:SF18">
    <property type="entry name" value="QUINONE OXIDOREDUCTASE PIG3"/>
    <property type="match status" value="1"/>
</dbReference>
<dbReference type="SUPFAM" id="SSF50129">
    <property type="entry name" value="GroES-like"/>
    <property type="match status" value="1"/>
</dbReference>
<dbReference type="Gene3D" id="3.40.50.720">
    <property type="entry name" value="NAD(P)-binding Rossmann-like Domain"/>
    <property type="match status" value="1"/>
</dbReference>
<dbReference type="SMART" id="SM00829">
    <property type="entry name" value="PKS_ER"/>
    <property type="match status" value="1"/>
</dbReference>
<dbReference type="CDD" id="cd08291">
    <property type="entry name" value="ETR_like_1"/>
    <property type="match status" value="1"/>
</dbReference>
<reference evidence="4 5" key="1">
    <citation type="submission" date="2020-02" db="EMBL/GenBank/DDBJ databases">
        <authorList>
            <person name="Zheng R.K."/>
            <person name="Sun C.M."/>
        </authorList>
    </citation>
    <scope>NUCLEOTIDE SEQUENCE [LARGE SCALE GENOMIC DNA]</scope>
    <source>
        <strain evidence="5">zrk23</strain>
    </source>
</reference>
<dbReference type="AlphaFoldDB" id="A0A6G6Y3V1"/>
<dbReference type="Proteomes" id="UP000501568">
    <property type="component" value="Chromosome"/>
</dbReference>
<evidence type="ECO:0000256" key="2">
    <source>
        <dbReference type="ARBA" id="ARBA00023002"/>
    </source>
</evidence>
<proteinExistence type="predicted"/>
<dbReference type="EMBL" id="CP049109">
    <property type="protein sequence ID" value="QIG79580.1"/>
    <property type="molecule type" value="Genomic_DNA"/>
</dbReference>
<evidence type="ECO:0000259" key="3">
    <source>
        <dbReference type="SMART" id="SM00829"/>
    </source>
</evidence>
<sequence>MTIPANALELRSKIADSTLTLSLEPVSLEEPGGDQVIVAMEAAPINPSDLGLLLGPADVSTMKSSGSADRPVLTFAIPEQALPTVAARQGESMPVGNEGAGKVIAAGPDAQHLMGRTVALFGGSTYATHRVARAKDVLPLPEGASARDGAAAFVNPLTALSMVETMRMEGHKALIHTAAASNLGQMLARICRDDNVPLIGVVRSDEQAAILRDLDVKYIADSSKDDFRKTLADACALVDATLAFDAVGGSLSGELVAAMETALTRDEPYNRYGSPRHKQVYVYGMLDRSPVQVPRSVGMSWSVSGYLLPHFLAKAGPEVNKAMRERVAAELTTTFASHFTSEVSLTEALDPDNLRAYAKMATGEKYLIVPQG</sequence>
<keyword evidence="1" id="KW-0521">NADP</keyword>
<protein>
    <submittedName>
        <fullName evidence="4">NADH oxidase</fullName>
    </submittedName>
</protein>
<dbReference type="InterPro" id="IPR036291">
    <property type="entry name" value="NAD(P)-bd_dom_sf"/>
</dbReference>
<dbReference type="SUPFAM" id="SSF51735">
    <property type="entry name" value="NAD(P)-binding Rossmann-fold domains"/>
    <property type="match status" value="1"/>
</dbReference>
<name>A0A6G6Y3V1_9SPHN</name>
<accession>A0A6G6Y3V1</accession>
<keyword evidence="2" id="KW-0560">Oxidoreductase</keyword>
<dbReference type="GO" id="GO:0016651">
    <property type="term" value="F:oxidoreductase activity, acting on NAD(P)H"/>
    <property type="evidence" value="ECO:0007669"/>
    <property type="project" value="TreeGrafter"/>
</dbReference>
<dbReference type="GO" id="GO:0070402">
    <property type="term" value="F:NADPH binding"/>
    <property type="evidence" value="ECO:0007669"/>
    <property type="project" value="TreeGrafter"/>
</dbReference>
<feature type="domain" description="Enoyl reductase (ER)" evidence="3">
    <location>
        <begin position="15"/>
        <end position="368"/>
    </location>
</feature>
<evidence type="ECO:0000313" key="5">
    <source>
        <dbReference type="Proteomes" id="UP000501568"/>
    </source>
</evidence>
<organism evidence="4 5">
    <name type="scientific">Stakelama tenebrarum</name>
    <dbReference type="NCBI Taxonomy" id="2711215"/>
    <lineage>
        <taxon>Bacteria</taxon>
        <taxon>Pseudomonadati</taxon>
        <taxon>Pseudomonadota</taxon>
        <taxon>Alphaproteobacteria</taxon>
        <taxon>Sphingomonadales</taxon>
        <taxon>Sphingomonadaceae</taxon>
        <taxon>Stakelama</taxon>
    </lineage>
</organism>
<keyword evidence="5" id="KW-1185">Reference proteome</keyword>
<evidence type="ECO:0000313" key="4">
    <source>
        <dbReference type="EMBL" id="QIG79580.1"/>
    </source>
</evidence>
<dbReference type="PANTHER" id="PTHR48106">
    <property type="entry name" value="QUINONE OXIDOREDUCTASE PIG3-RELATED"/>
    <property type="match status" value="1"/>
</dbReference>
<dbReference type="RefSeq" id="WP_165326581.1">
    <property type="nucleotide sequence ID" value="NZ_CP049109.1"/>
</dbReference>
<dbReference type="InterPro" id="IPR011032">
    <property type="entry name" value="GroES-like_sf"/>
</dbReference>